<reference evidence="1 2" key="1">
    <citation type="submission" date="2021-12" db="EMBL/GenBank/DDBJ databases">
        <title>Discovery of the Pendulisporaceae a myxobacterial family with distinct sporulation behavior and unique specialized metabolism.</title>
        <authorList>
            <person name="Garcia R."/>
            <person name="Popoff A."/>
            <person name="Bader C.D."/>
            <person name="Loehr J."/>
            <person name="Walesch S."/>
            <person name="Walt C."/>
            <person name="Boldt J."/>
            <person name="Bunk B."/>
            <person name="Haeckl F.J.F.P.J."/>
            <person name="Gunesch A.P."/>
            <person name="Birkelbach J."/>
            <person name="Nuebel U."/>
            <person name="Pietschmann T."/>
            <person name="Bach T."/>
            <person name="Mueller R."/>
        </authorList>
    </citation>
    <scope>NUCLEOTIDE SEQUENCE [LARGE SCALE GENOMIC DNA]</scope>
    <source>
        <strain evidence="1 2">MSr11954</strain>
    </source>
</reference>
<gene>
    <name evidence="1" type="ORF">LZC94_04270</name>
</gene>
<dbReference type="EMBL" id="CP089984">
    <property type="protein sequence ID" value="WXB16497.1"/>
    <property type="molecule type" value="Genomic_DNA"/>
</dbReference>
<proteinExistence type="predicted"/>
<dbReference type="Proteomes" id="UP001370348">
    <property type="component" value="Chromosome"/>
</dbReference>
<name>A0ABZ2M4T9_9BACT</name>
<evidence type="ECO:0000313" key="2">
    <source>
        <dbReference type="Proteomes" id="UP001370348"/>
    </source>
</evidence>
<evidence type="ECO:0000313" key="1">
    <source>
        <dbReference type="EMBL" id="WXB16497.1"/>
    </source>
</evidence>
<dbReference type="RefSeq" id="WP_394826121.1">
    <property type="nucleotide sequence ID" value="NZ_CP089984.1"/>
</dbReference>
<sequence length="229" mass="26305">MLDQVALPIVQKIDHVLNMVTPPMFERMIGVFQDLFGLEITTVPAHRNNIKAIIKNRSFAFTGGQSFSSKAFVTLHSLGHYYFISAANRSGNDRYRYIYDSSDRQGALHIYETKNLHGSSQKLRRDRIDFELGANNFAQDLLRYVGLTELSEIVNTYQPGDINYIIDVTGNGVEAIVPTDRDYLERYICAGLTYEEEPNDDRIYIPNQFDVNGIDWTYLSNIDLEIHFF</sequence>
<accession>A0ABZ2M4T9</accession>
<protein>
    <submittedName>
        <fullName evidence="1">Uncharacterized protein</fullName>
    </submittedName>
</protein>
<organism evidence="1 2">
    <name type="scientific">Pendulispora albinea</name>
    <dbReference type="NCBI Taxonomy" id="2741071"/>
    <lineage>
        <taxon>Bacteria</taxon>
        <taxon>Pseudomonadati</taxon>
        <taxon>Myxococcota</taxon>
        <taxon>Myxococcia</taxon>
        <taxon>Myxococcales</taxon>
        <taxon>Sorangiineae</taxon>
        <taxon>Pendulisporaceae</taxon>
        <taxon>Pendulispora</taxon>
    </lineage>
</organism>
<keyword evidence="2" id="KW-1185">Reference proteome</keyword>